<dbReference type="PANTHER" id="PTHR43852">
    <property type="entry name" value="NUCLEOTIDYLTRANSFERASE"/>
    <property type="match status" value="1"/>
</dbReference>
<dbReference type="Proteomes" id="UP001626593">
    <property type="component" value="Chromosome"/>
</dbReference>
<dbReference type="InterPro" id="IPR043519">
    <property type="entry name" value="NT_sf"/>
</dbReference>
<proteinExistence type="predicted"/>
<evidence type="ECO:0000259" key="1">
    <source>
        <dbReference type="Pfam" id="PF18765"/>
    </source>
</evidence>
<reference evidence="2 3" key="1">
    <citation type="submission" date="2023-12" db="EMBL/GenBank/DDBJ databases">
        <title>A. evansii MAY27, complete genome.</title>
        <authorList>
            <person name="Wang Y."/>
        </authorList>
    </citation>
    <scope>NUCLEOTIDE SEQUENCE [LARGE SCALE GENOMIC DNA]</scope>
    <source>
        <strain evidence="2 3">MAY27</strain>
    </source>
</reference>
<dbReference type="RefSeq" id="WP_407278122.1">
    <property type="nucleotide sequence ID" value="NZ_CP141259.1"/>
</dbReference>
<keyword evidence="3" id="KW-1185">Reference proteome</keyword>
<dbReference type="CDD" id="cd05403">
    <property type="entry name" value="NT_KNTase_like"/>
    <property type="match status" value="1"/>
</dbReference>
<sequence>MDRDIQTAHDIIRSLLPADHARLWLFGSRARGDARRWSDIDIAVEPLTELPAGTLAELRERLVESSILLDVDLIDLSQAGKTLRDAIKNEGVAWTD</sequence>
<dbReference type="EMBL" id="CP141259">
    <property type="protein sequence ID" value="WRL44832.1"/>
    <property type="molecule type" value="Genomic_DNA"/>
</dbReference>
<dbReference type="Pfam" id="PF18765">
    <property type="entry name" value="Polbeta"/>
    <property type="match status" value="1"/>
</dbReference>
<evidence type="ECO:0000313" key="2">
    <source>
        <dbReference type="EMBL" id="WRL44832.1"/>
    </source>
</evidence>
<gene>
    <name evidence="2" type="ORF">U5817_16640</name>
</gene>
<feature type="domain" description="Polymerase beta nucleotidyltransferase" evidence="1">
    <location>
        <begin position="23"/>
        <end position="92"/>
    </location>
</feature>
<dbReference type="Gene3D" id="3.30.460.10">
    <property type="entry name" value="Beta Polymerase, domain 2"/>
    <property type="match status" value="1"/>
</dbReference>
<dbReference type="InterPro" id="IPR041633">
    <property type="entry name" value="Polbeta"/>
</dbReference>
<evidence type="ECO:0000313" key="3">
    <source>
        <dbReference type="Proteomes" id="UP001626593"/>
    </source>
</evidence>
<protein>
    <submittedName>
        <fullName evidence="2">Nucleotidyltransferase domain-containing protein</fullName>
    </submittedName>
</protein>
<dbReference type="PANTHER" id="PTHR43852:SF2">
    <property type="entry name" value="PROTEIN ADENYLYLTRANSFERASE MNTA"/>
    <property type="match status" value="1"/>
</dbReference>
<dbReference type="SUPFAM" id="SSF81301">
    <property type="entry name" value="Nucleotidyltransferase"/>
    <property type="match status" value="1"/>
</dbReference>
<organism evidence="2 3">
    <name type="scientific">Aromatoleum evansii</name>
    <name type="common">Azoarcus evansii</name>
    <dbReference type="NCBI Taxonomy" id="59406"/>
    <lineage>
        <taxon>Bacteria</taxon>
        <taxon>Pseudomonadati</taxon>
        <taxon>Pseudomonadota</taxon>
        <taxon>Betaproteobacteria</taxon>
        <taxon>Rhodocyclales</taxon>
        <taxon>Rhodocyclaceae</taxon>
        <taxon>Aromatoleum</taxon>
    </lineage>
</organism>
<name>A0ABZ1AG57_AROEV</name>
<accession>A0ABZ1AG57</accession>
<dbReference type="InterPro" id="IPR052930">
    <property type="entry name" value="TA_antitoxin_MntA"/>
</dbReference>